<comment type="caution">
    <text evidence="1">The sequence shown here is derived from an EMBL/GenBank/DDBJ whole genome shotgun (WGS) entry which is preliminary data.</text>
</comment>
<evidence type="ECO:0000313" key="1">
    <source>
        <dbReference type="EMBL" id="KAK6182233.1"/>
    </source>
</evidence>
<dbReference type="InterPro" id="IPR012337">
    <property type="entry name" value="RNaseH-like_sf"/>
</dbReference>
<proteinExistence type="predicted"/>
<gene>
    <name evidence="1" type="ORF">SNE40_009961</name>
</gene>
<sequence>MYSENKKALLYDIKQAEYVSITSDGWTSRVTDSYETVTCHYLNDWKLESKVLCTTKFDESHTAENITSFLESVMDEWDIREKTVALVTDNASNMLLAASKLDGITHMPCFAHTLNLAAQKGLKTDGVSRVLSKIRKVVTYFHKSTSATELLRSKHTLLGLPGHKLIKDVTTRWNSTYDMVERYVEQLYRQLS</sequence>
<accession>A0AAN8PSD0</accession>
<keyword evidence="2" id="KW-1185">Reference proteome</keyword>
<name>A0AAN8PSD0_PATCE</name>
<protein>
    <submittedName>
        <fullName evidence="1">Uncharacterized protein</fullName>
    </submittedName>
</protein>
<evidence type="ECO:0000313" key="2">
    <source>
        <dbReference type="Proteomes" id="UP001347796"/>
    </source>
</evidence>
<dbReference type="PANTHER" id="PTHR46481">
    <property type="entry name" value="ZINC FINGER BED DOMAIN-CONTAINING PROTEIN 4"/>
    <property type="match status" value="1"/>
</dbReference>
<dbReference type="Proteomes" id="UP001347796">
    <property type="component" value="Unassembled WGS sequence"/>
</dbReference>
<organism evidence="1 2">
    <name type="scientific">Patella caerulea</name>
    <name type="common">Rayed Mediterranean limpet</name>
    <dbReference type="NCBI Taxonomy" id="87958"/>
    <lineage>
        <taxon>Eukaryota</taxon>
        <taxon>Metazoa</taxon>
        <taxon>Spiralia</taxon>
        <taxon>Lophotrochozoa</taxon>
        <taxon>Mollusca</taxon>
        <taxon>Gastropoda</taxon>
        <taxon>Patellogastropoda</taxon>
        <taxon>Patelloidea</taxon>
        <taxon>Patellidae</taxon>
        <taxon>Patella</taxon>
    </lineage>
</organism>
<dbReference type="EMBL" id="JAZGQO010000007">
    <property type="protein sequence ID" value="KAK6182233.1"/>
    <property type="molecule type" value="Genomic_DNA"/>
</dbReference>
<dbReference type="AlphaFoldDB" id="A0AAN8PSD0"/>
<dbReference type="InterPro" id="IPR052035">
    <property type="entry name" value="ZnF_BED_domain_contain"/>
</dbReference>
<reference evidence="1 2" key="1">
    <citation type="submission" date="2024-01" db="EMBL/GenBank/DDBJ databases">
        <title>The genome of the rayed Mediterranean limpet Patella caerulea (Linnaeus, 1758).</title>
        <authorList>
            <person name="Anh-Thu Weber A."/>
            <person name="Halstead-Nussloch G."/>
        </authorList>
    </citation>
    <scope>NUCLEOTIDE SEQUENCE [LARGE SCALE GENOMIC DNA]</scope>
    <source>
        <strain evidence="1">AATW-2023a</strain>
        <tissue evidence="1">Whole specimen</tissue>
    </source>
</reference>
<dbReference type="SUPFAM" id="SSF53098">
    <property type="entry name" value="Ribonuclease H-like"/>
    <property type="match status" value="1"/>
</dbReference>
<dbReference type="PANTHER" id="PTHR46481:SF4">
    <property type="entry name" value="ZINC FINGER BED DOMAIN-CONTAINING PROTEIN 4"/>
    <property type="match status" value="1"/>
</dbReference>